<reference evidence="8" key="2">
    <citation type="submission" date="2021-03" db="EMBL/GenBank/DDBJ databases">
        <authorList>
            <person name="Jaffe A."/>
        </authorList>
    </citation>
    <scope>NUCLEOTIDE SEQUENCE</scope>
    <source>
        <strain evidence="8">RIFCSPHIGHO2_01_FULL_GW2011_AR10_43_9</strain>
    </source>
</reference>
<comment type="similarity">
    <text evidence="1 6">Belongs to the V-ATPase V0D/AC39 subunit family.</text>
</comment>
<keyword evidence="3 6" id="KW-0375">Hydrogen ion transport</keyword>
<evidence type="ECO:0000256" key="5">
    <source>
        <dbReference type="ARBA" id="ARBA00023310"/>
    </source>
</evidence>
<gene>
    <name evidence="6" type="primary">atpC</name>
    <name evidence="7" type="ORF">HA237_05455</name>
    <name evidence="8" type="ORF">J4224_05360</name>
</gene>
<dbReference type="Proteomes" id="UP000577419">
    <property type="component" value="Unassembled WGS sequence"/>
</dbReference>
<dbReference type="GO" id="GO:0033179">
    <property type="term" value="C:proton-transporting V-type ATPase, V0 domain"/>
    <property type="evidence" value="ECO:0007669"/>
    <property type="project" value="InterPro"/>
</dbReference>
<evidence type="ECO:0000256" key="3">
    <source>
        <dbReference type="ARBA" id="ARBA00022781"/>
    </source>
</evidence>
<evidence type="ECO:0000256" key="1">
    <source>
        <dbReference type="ARBA" id="ARBA00006709"/>
    </source>
</evidence>
<dbReference type="EMBL" id="JAGVWF010000081">
    <property type="protein sequence ID" value="MBS3059820.1"/>
    <property type="molecule type" value="Genomic_DNA"/>
</dbReference>
<dbReference type="GO" id="GO:0042777">
    <property type="term" value="P:proton motive force-driven plasma membrane ATP synthesis"/>
    <property type="evidence" value="ECO:0007669"/>
    <property type="project" value="UniProtKB-UniRule"/>
</dbReference>
<evidence type="ECO:0000313" key="7">
    <source>
        <dbReference type="EMBL" id="HIH08784.1"/>
    </source>
</evidence>
<dbReference type="PANTHER" id="PTHR38682">
    <property type="entry name" value="V-TYPE ATP SYNTHASE SUBUNIT C"/>
    <property type="match status" value="1"/>
</dbReference>
<dbReference type="EMBL" id="DUFG01000027">
    <property type="protein sequence ID" value="HIH08784.1"/>
    <property type="molecule type" value="Genomic_DNA"/>
</dbReference>
<dbReference type="InterPro" id="IPR036079">
    <property type="entry name" value="ATPase_csu/dsu_sf"/>
</dbReference>
<dbReference type="Pfam" id="PF01992">
    <property type="entry name" value="vATP-synt_AC39"/>
    <property type="match status" value="1"/>
</dbReference>
<dbReference type="GO" id="GO:0005524">
    <property type="term" value="F:ATP binding"/>
    <property type="evidence" value="ECO:0007669"/>
    <property type="project" value="UniProtKB-UniRule"/>
</dbReference>
<dbReference type="PANTHER" id="PTHR38682:SF1">
    <property type="entry name" value="V-TYPE ATP SYNTHASE SUBUNIT C"/>
    <property type="match status" value="1"/>
</dbReference>
<dbReference type="HAMAP" id="MF_00314">
    <property type="entry name" value="ATP_synth_C_arch"/>
    <property type="match status" value="1"/>
</dbReference>
<proteinExistence type="inferred from homology"/>
<reference evidence="8" key="3">
    <citation type="submission" date="2021-05" db="EMBL/GenBank/DDBJ databases">
        <title>Protein family content uncovers lineage relationships and bacterial pathway maintenance mechanisms in DPANN archaea.</title>
        <authorList>
            <person name="Castelle C.J."/>
            <person name="Meheust R."/>
            <person name="Jaffe A.L."/>
            <person name="Seitz K."/>
            <person name="Gong X."/>
            <person name="Baker B.J."/>
            <person name="Banfield J.F."/>
        </authorList>
    </citation>
    <scope>NUCLEOTIDE SEQUENCE</scope>
    <source>
        <strain evidence="8">RIFCSPHIGHO2_01_FULL_GW2011_AR10_43_9</strain>
    </source>
</reference>
<evidence type="ECO:0000256" key="6">
    <source>
        <dbReference type="HAMAP-Rule" id="MF_00314"/>
    </source>
</evidence>
<keyword evidence="6" id="KW-0472">Membrane</keyword>
<keyword evidence="5 6" id="KW-0066">ATP synthesis</keyword>
<dbReference type="GO" id="GO:0046961">
    <property type="term" value="F:proton-transporting ATPase activity, rotational mechanism"/>
    <property type="evidence" value="ECO:0007669"/>
    <property type="project" value="InterPro"/>
</dbReference>
<evidence type="ECO:0000313" key="8">
    <source>
        <dbReference type="EMBL" id="MBS3059820.1"/>
    </source>
</evidence>
<dbReference type="Proteomes" id="UP000683213">
    <property type="component" value="Unassembled WGS sequence"/>
</dbReference>
<comment type="caution">
    <text evidence="7">The sequence shown here is derived from an EMBL/GenBank/DDBJ whole genome shotgun (WGS) entry which is preliminary data.</text>
</comment>
<reference evidence="9" key="1">
    <citation type="journal article" date="2020" name="bioRxiv">
        <title>A rank-normalized archaeal taxonomy based on genome phylogeny resolves widespread incomplete and uneven classifications.</title>
        <authorList>
            <person name="Rinke C."/>
            <person name="Chuvochina M."/>
            <person name="Mussig A.J."/>
            <person name="Chaumeil P.-A."/>
            <person name="Waite D.W."/>
            <person name="Whitman W.B."/>
            <person name="Parks D.H."/>
            <person name="Hugenholtz P."/>
        </authorList>
    </citation>
    <scope>NUCLEOTIDE SEQUENCE [LARGE SCALE GENOMIC DNA]</scope>
</reference>
<comment type="function">
    <text evidence="6">Component of the A-type ATP synthase that produces ATP from ADP in the presence of a proton gradient across the membrane.</text>
</comment>
<dbReference type="GO" id="GO:0046933">
    <property type="term" value="F:proton-transporting ATP synthase activity, rotational mechanism"/>
    <property type="evidence" value="ECO:0007669"/>
    <property type="project" value="UniProtKB-UniRule"/>
</dbReference>
<dbReference type="InterPro" id="IPR035067">
    <property type="entry name" value="V-type_ATPase_csu/dsu"/>
</dbReference>
<sequence length="357" mass="40294">MISIERSLAVRALTFGYANARVKAMKQSLLSSRETQALAEAKDNEELFVLLERTSYKQDLVSGALREKTIPDQIELACSHNFSGTLEKIIQITPKKHREKIRKLFEKYEINNIKAMLNAKHMGLGKDEISQLILETGILSKAMHNRLLSAKTVREIVIELGVTPYGRALEKVYKKYEKEKEVAILIAALDEYYYNNIPKIAKLGFGEEKAIISMLKAQADAKNISSMLRGKKENLSETEIRKTLVSEGSISKEKINRALKAKSVEESAKVFERTHNISMAIDAFKKTGSLIPIELELEKGIARKGLKTLRTSNLSLQAIAGFLLLKEEEINNIRKIARAKEFSLSPEKMKEMLVEVQ</sequence>
<evidence type="ECO:0000256" key="2">
    <source>
        <dbReference type="ARBA" id="ARBA00022448"/>
    </source>
</evidence>
<dbReference type="InterPro" id="IPR044911">
    <property type="entry name" value="V-type_ATPase_csu/dsu_dom_3"/>
</dbReference>
<comment type="subunit">
    <text evidence="6">Has multiple subunits with at least A(3), B(3), C, D, E, F, H, I and proteolipid K(x).</text>
</comment>
<evidence type="ECO:0000256" key="4">
    <source>
        <dbReference type="ARBA" id="ARBA00023065"/>
    </source>
</evidence>
<dbReference type="InterPro" id="IPR050873">
    <property type="entry name" value="V-ATPase_V0D/AC39_subunit"/>
</dbReference>
<dbReference type="SUPFAM" id="SSF103486">
    <property type="entry name" value="V-type ATP synthase subunit C"/>
    <property type="match status" value="1"/>
</dbReference>
<dbReference type="GO" id="GO:0005886">
    <property type="term" value="C:plasma membrane"/>
    <property type="evidence" value="ECO:0007669"/>
    <property type="project" value="UniProtKB-SubCell"/>
</dbReference>
<dbReference type="Gene3D" id="1.10.132.50">
    <property type="entry name" value="ATP synthase (C/AC39) subunit, domain 3"/>
    <property type="match status" value="1"/>
</dbReference>
<keyword evidence="2 6" id="KW-0813">Transport</keyword>
<dbReference type="Gene3D" id="1.20.1690.10">
    <property type="entry name" value="V-type ATP synthase subunit C domain"/>
    <property type="match status" value="2"/>
</dbReference>
<keyword evidence="4 6" id="KW-0406">Ion transport</keyword>
<name>A0A7J4IVH8_9ARCH</name>
<dbReference type="InterPro" id="IPR014272">
    <property type="entry name" value="ATPase_V0-cplx_csu"/>
</dbReference>
<dbReference type="InterPro" id="IPR002843">
    <property type="entry name" value="ATPase_V0-cplx_csu/dsu"/>
</dbReference>
<organism evidence="7 9">
    <name type="scientific">Candidatus Iainarchaeum sp</name>
    <dbReference type="NCBI Taxonomy" id="3101447"/>
    <lineage>
        <taxon>Archaea</taxon>
        <taxon>Candidatus Iainarchaeota</taxon>
        <taxon>Candidatus Iainarchaeia</taxon>
        <taxon>Candidatus Iainarchaeales</taxon>
        <taxon>Candidatus Iainarchaeaceae</taxon>
        <taxon>Candidatus Iainarchaeum</taxon>
    </lineage>
</organism>
<accession>A0A7J4IVH8</accession>
<comment type="subcellular location">
    <subcellularLocation>
        <location evidence="6">Cell membrane</location>
        <topology evidence="6">Peripheral membrane protein</topology>
    </subcellularLocation>
</comment>
<dbReference type="AlphaFoldDB" id="A0A7J4IVH8"/>
<keyword evidence="6" id="KW-1003">Cell membrane</keyword>
<evidence type="ECO:0000313" key="9">
    <source>
        <dbReference type="Proteomes" id="UP000577419"/>
    </source>
</evidence>
<protein>
    <recommendedName>
        <fullName evidence="6">A-type ATP synthase subunit C</fullName>
    </recommendedName>
</protein>